<dbReference type="PANTHER" id="PTHR43233:SF1">
    <property type="entry name" value="FAMILY N-ACETYLTRANSFERASE, PUTATIVE (AFU_ORTHOLOGUE AFUA_6G03350)-RELATED"/>
    <property type="match status" value="1"/>
</dbReference>
<protein>
    <submittedName>
        <fullName evidence="2">N-acetyltransferase</fullName>
    </submittedName>
</protein>
<dbReference type="InterPro" id="IPR016181">
    <property type="entry name" value="Acyl_CoA_acyltransferase"/>
</dbReference>
<dbReference type="PANTHER" id="PTHR43233">
    <property type="entry name" value="FAMILY N-ACETYLTRANSFERASE, PUTATIVE (AFU_ORTHOLOGUE AFUA_6G03350)-RELATED"/>
    <property type="match status" value="1"/>
</dbReference>
<dbReference type="InterPro" id="IPR053144">
    <property type="entry name" value="Acetyltransferase_Butenolide"/>
</dbReference>
<sequence length="145" mass="16008">MFIPQVEEGVDYTSNTVPDATELFELYRSVGWTAYTQDPASLHSSVLSSAHFVSARRDGELIGLARVISDFGSIVYLQDVLVHPDHQRRGIGRQLVARVLTPFEGVRQKVLLTGTDPGQKQFYESLGFTEASPSGSSDVRAFVNF</sequence>
<dbReference type="GO" id="GO:0016747">
    <property type="term" value="F:acyltransferase activity, transferring groups other than amino-acyl groups"/>
    <property type="evidence" value="ECO:0007669"/>
    <property type="project" value="InterPro"/>
</dbReference>
<organism evidence="2 3">
    <name type="scientific">Brevibacterium aurantiacum</name>
    <dbReference type="NCBI Taxonomy" id="273384"/>
    <lineage>
        <taxon>Bacteria</taxon>
        <taxon>Bacillati</taxon>
        <taxon>Actinomycetota</taxon>
        <taxon>Actinomycetes</taxon>
        <taxon>Micrococcales</taxon>
        <taxon>Brevibacteriaceae</taxon>
        <taxon>Brevibacterium</taxon>
    </lineage>
</organism>
<name>A0A3Q9P081_BREAU</name>
<gene>
    <name evidence="2" type="ORF">CXR27_08520</name>
</gene>
<dbReference type="CDD" id="cd04301">
    <property type="entry name" value="NAT_SF"/>
    <property type="match status" value="1"/>
</dbReference>
<evidence type="ECO:0000313" key="3">
    <source>
        <dbReference type="Proteomes" id="UP000282731"/>
    </source>
</evidence>
<dbReference type="Pfam" id="PF13673">
    <property type="entry name" value="Acetyltransf_10"/>
    <property type="match status" value="1"/>
</dbReference>
<reference evidence="2 3" key="1">
    <citation type="submission" date="2017-12" db="EMBL/GenBank/DDBJ databases">
        <authorList>
            <person name="Levesque S."/>
        </authorList>
    </citation>
    <scope>NUCLEOTIDE SEQUENCE [LARGE SCALE GENOMIC DNA]</scope>
    <source>
        <strain evidence="2 3">SMQ-1420</strain>
    </source>
</reference>
<dbReference type="SUPFAM" id="SSF55729">
    <property type="entry name" value="Acyl-CoA N-acyltransferases (Nat)"/>
    <property type="match status" value="1"/>
</dbReference>
<reference evidence="2 3" key="2">
    <citation type="submission" date="2019-01" db="EMBL/GenBank/DDBJ databases">
        <title>Comparative genomic analysis of Brevibacterium aurantiacum sheds light on its evolution and its adaptation to smear-ripened cheeses.</title>
        <authorList>
            <person name="Moineau S."/>
        </authorList>
    </citation>
    <scope>NUCLEOTIDE SEQUENCE [LARGE SCALE GENOMIC DNA]</scope>
    <source>
        <strain evidence="2 3">SMQ-1420</strain>
    </source>
</reference>
<dbReference type="EMBL" id="CP025334">
    <property type="protein sequence ID" value="AZT99100.1"/>
    <property type="molecule type" value="Genomic_DNA"/>
</dbReference>
<proteinExistence type="predicted"/>
<dbReference type="Proteomes" id="UP000282731">
    <property type="component" value="Chromosome"/>
</dbReference>
<dbReference type="PROSITE" id="PS51186">
    <property type="entry name" value="GNAT"/>
    <property type="match status" value="1"/>
</dbReference>
<evidence type="ECO:0000259" key="1">
    <source>
        <dbReference type="PROSITE" id="PS51186"/>
    </source>
</evidence>
<dbReference type="InterPro" id="IPR000182">
    <property type="entry name" value="GNAT_dom"/>
</dbReference>
<evidence type="ECO:0000313" key="2">
    <source>
        <dbReference type="EMBL" id="AZT99100.1"/>
    </source>
</evidence>
<dbReference type="AlphaFoldDB" id="A0A3Q9P081"/>
<accession>A0A3Q9P081</accession>
<dbReference type="Gene3D" id="3.40.630.30">
    <property type="match status" value="1"/>
</dbReference>
<feature type="domain" description="N-acetyltransferase" evidence="1">
    <location>
        <begin position="10"/>
        <end position="145"/>
    </location>
</feature>
<keyword evidence="2" id="KW-0808">Transferase</keyword>